<dbReference type="Proteomes" id="UP000306416">
    <property type="component" value="Unassembled WGS sequence"/>
</dbReference>
<keyword evidence="1" id="KW-0732">Signal</keyword>
<keyword evidence="3" id="KW-1185">Reference proteome</keyword>
<dbReference type="InterPro" id="IPR013783">
    <property type="entry name" value="Ig-like_fold"/>
</dbReference>
<protein>
    <submittedName>
        <fullName evidence="2">Uncharacterized protein</fullName>
    </submittedName>
</protein>
<comment type="caution">
    <text evidence="2">The sequence shown here is derived from an EMBL/GenBank/DDBJ whole genome shotgun (WGS) entry which is preliminary data.</text>
</comment>
<proteinExistence type="predicted"/>
<evidence type="ECO:0000313" key="2">
    <source>
        <dbReference type="EMBL" id="TGU70227.1"/>
    </source>
</evidence>
<feature type="signal peptide" evidence="1">
    <location>
        <begin position="1"/>
        <end position="19"/>
    </location>
</feature>
<dbReference type="SUPFAM" id="SSF48695">
    <property type="entry name" value="Multiheme cytochromes"/>
    <property type="match status" value="1"/>
</dbReference>
<dbReference type="RefSeq" id="WP_135872581.1">
    <property type="nucleotide sequence ID" value="NZ_SRSC01000005.1"/>
</dbReference>
<accession>A0A4S1CA99</accession>
<sequence>MIKKALLLLVILTCLPSLALGWTLTARIGSPSGSIAGGSPYKTVTTGTGYLTIPAGDTTVAVTPSAGYTVSMVTLDGVTLAVPAAGGNVAIPQEGKTSRTLIAYFTAATYSMTATQSAGGVISLQRMTPTVSAITTTTLTGLRTGNVVRVTATPDSGDSATSLSVAGSQVWSGSSPSAVTYDYTVGTSNVSAQASFVSIPVVTARIATASVLTSVNTPLSLDASGSTSNDPPLSYRFQVVSGDPAAVTLSPAGPGSSAVTSFSASLPGDYAVQVTVTSARGATSTATTSVITVLTKAGYDSAQCVSCHGNRDPAVVAAYQQSTHFLAAGVSCSGCHNPDGSLGHPYLTQPGTSCLPCHSTVTPQITTDFSASPHVATGCIGCHYDHTATSTFNRCSTCHGSPHPWESLGICGRCHLTHNPYTITAPPPHFNSFTTARYVTPRISCDNCHRTIDEAGVSTFNIYSANRQWGRSGKGDSTSPSYVSYDFKALGTALPATLATSVGPDCVRCHTTTGYVKYVESGFKDIAPFEDPIGQRSREMIVCSACHTPTPFRSYDIVDWDTYTYVPAFSRRDVPQVIAYYNYSTSGTKVLNPMVMPYDAGESNNCIVCHAGRTGGSTLKLLAQLYGSSGTFWGNVSFIDPHGMAAAGVLYGKNGYEFFSKSYSGTFAVHGALGGDDPGACIFCHMSADQKHSFSPVAKDANGAITQITAFAPTCSGCHDQTSKPIPLNDPAQLEAKRLEYASALKALAAVLARKGINYNGALSPYFFTTADKAAQGDATAFRNWRAFYMAGSPPLYSGSDLMGAAFNLRLLDGEKGGYAHNSYYAKRLTYDSIDLADDGKLNATVAMTLQNLPATEKFTEVDRARAVSWVGVRP</sequence>
<dbReference type="Gene3D" id="2.60.40.10">
    <property type="entry name" value="Immunoglobulins"/>
    <property type="match status" value="1"/>
</dbReference>
<dbReference type="AlphaFoldDB" id="A0A4S1CA99"/>
<dbReference type="Pfam" id="PF22352">
    <property type="entry name" value="K319L-like_PKD"/>
    <property type="match status" value="1"/>
</dbReference>
<dbReference type="EMBL" id="SRSC01000005">
    <property type="protein sequence ID" value="TGU70227.1"/>
    <property type="molecule type" value="Genomic_DNA"/>
</dbReference>
<dbReference type="CDD" id="cd08168">
    <property type="entry name" value="Cytochrom_C3"/>
    <property type="match status" value="1"/>
</dbReference>
<name>A0A4S1CA99_9BACT</name>
<gene>
    <name evidence="2" type="ORF">E4633_18685</name>
</gene>
<reference evidence="2 3" key="1">
    <citation type="submission" date="2019-04" db="EMBL/GenBank/DDBJ databases">
        <title>Geobacter oryzae sp. nov., ferric-reducing bacteria isolated from paddy soil.</title>
        <authorList>
            <person name="Xu Z."/>
            <person name="Masuda Y."/>
            <person name="Itoh H."/>
            <person name="Senoo K."/>
        </authorList>
    </citation>
    <scope>NUCLEOTIDE SEQUENCE [LARGE SCALE GENOMIC DNA]</scope>
    <source>
        <strain evidence="2 3">Red111</strain>
    </source>
</reference>
<organism evidence="2 3">
    <name type="scientific">Geomonas terrae</name>
    <dbReference type="NCBI Taxonomy" id="2562681"/>
    <lineage>
        <taxon>Bacteria</taxon>
        <taxon>Pseudomonadati</taxon>
        <taxon>Thermodesulfobacteriota</taxon>
        <taxon>Desulfuromonadia</taxon>
        <taxon>Geobacterales</taxon>
        <taxon>Geobacteraceae</taxon>
        <taxon>Geomonas</taxon>
    </lineage>
</organism>
<dbReference type="Gene3D" id="1.10.1130.10">
    <property type="entry name" value="Flavocytochrome C3, Chain A"/>
    <property type="match status" value="2"/>
</dbReference>
<evidence type="ECO:0000256" key="1">
    <source>
        <dbReference type="SAM" id="SignalP"/>
    </source>
</evidence>
<evidence type="ECO:0000313" key="3">
    <source>
        <dbReference type="Proteomes" id="UP000306416"/>
    </source>
</evidence>
<feature type="chain" id="PRO_5020691937" evidence="1">
    <location>
        <begin position="20"/>
        <end position="875"/>
    </location>
</feature>
<dbReference type="InterPro" id="IPR036280">
    <property type="entry name" value="Multihaem_cyt_sf"/>
</dbReference>